<keyword evidence="1" id="KW-0175">Coiled coil</keyword>
<dbReference type="EMBL" id="CP040637">
    <property type="protein sequence ID" value="QCW04997.1"/>
    <property type="molecule type" value="Genomic_DNA"/>
</dbReference>
<keyword evidence="3" id="KW-1185">Reference proteome</keyword>
<dbReference type="KEGG" id="npl:FGF80_12225"/>
<feature type="coiled-coil region" evidence="1">
    <location>
        <begin position="55"/>
        <end position="89"/>
    </location>
</feature>
<evidence type="ECO:0000256" key="1">
    <source>
        <dbReference type="SAM" id="Coils"/>
    </source>
</evidence>
<proteinExistence type="predicted"/>
<sequence length="152" mass="17558">MSESQPATAYPTEEQYDRWTDRAEEYGMSISEFIQAMVEAGLKKFDARVEPDESHRELREQRNDIKDELERARDRIDTLEDQLHGTERETIRTYVEKHPGATYEDVTKHIIDTAPDRVNGHLDALQGDSIETVGDRYYPATMKPREEVADAA</sequence>
<dbReference type="Proteomes" id="UP000307562">
    <property type="component" value="Chromosome"/>
</dbReference>
<evidence type="ECO:0000313" key="2">
    <source>
        <dbReference type="EMBL" id="QCW04997.1"/>
    </source>
</evidence>
<evidence type="ECO:0000313" key="3">
    <source>
        <dbReference type="Proteomes" id="UP000307562"/>
    </source>
</evidence>
<accession>A0A4P9TJN0</accession>
<name>A0A4P9TJN0_9EURY</name>
<gene>
    <name evidence="2" type="ORF">FGF80_12225</name>
</gene>
<reference evidence="3" key="1">
    <citation type="submission" date="2019-05" db="EMBL/GenBank/DDBJ databases">
        <title>Complete Genome Sequence and Methylation Pattern of the Halophilic Archaeon Natrinema pallidum BOL6-1.</title>
        <authorList>
            <person name="DasSarma P."/>
            <person name="DasSarma B.P."/>
            <person name="DasSarma S.L."/>
            <person name="Martinez F.L."/>
            <person name="Guzman D."/>
            <person name="Roberts R.J."/>
            <person name="DasSarma S."/>
        </authorList>
    </citation>
    <scope>NUCLEOTIDE SEQUENCE [LARGE SCALE GENOMIC DNA]</scope>
    <source>
        <strain evidence="3">BOL6-1</strain>
    </source>
</reference>
<protein>
    <submittedName>
        <fullName evidence="2">Uncharacterized protein</fullName>
    </submittedName>
</protein>
<dbReference type="AlphaFoldDB" id="A0A4P9TJN0"/>
<organism evidence="2 3">
    <name type="scientific">Natrinema pallidum</name>
    <dbReference type="NCBI Taxonomy" id="69527"/>
    <lineage>
        <taxon>Archaea</taxon>
        <taxon>Methanobacteriati</taxon>
        <taxon>Methanobacteriota</taxon>
        <taxon>Stenosarchaea group</taxon>
        <taxon>Halobacteria</taxon>
        <taxon>Halobacteriales</taxon>
        <taxon>Natrialbaceae</taxon>
        <taxon>Natrinema</taxon>
    </lineage>
</organism>